<feature type="compositionally biased region" description="Polar residues" evidence="5">
    <location>
        <begin position="333"/>
        <end position="358"/>
    </location>
</feature>
<feature type="region of interest" description="Disordered" evidence="5">
    <location>
        <begin position="305"/>
        <end position="362"/>
    </location>
</feature>
<protein>
    <submittedName>
        <fullName evidence="7">Uncharacterized protein</fullName>
    </submittedName>
</protein>
<comment type="subcellular location">
    <subcellularLocation>
        <location evidence="1">Membrane</location>
        <topology evidence="1">Multi-pass membrane protein</topology>
    </subcellularLocation>
</comment>
<dbReference type="Gene3D" id="3.10.20.90">
    <property type="entry name" value="Phosphatidylinositol 3-kinase Catalytic Subunit, Chain A, domain 1"/>
    <property type="match status" value="1"/>
</dbReference>
<comment type="caution">
    <text evidence="7">The sequence shown here is derived from an EMBL/GenBank/DDBJ whole genome shotgun (WGS) entry which is preliminary data.</text>
</comment>
<reference evidence="7 8" key="1">
    <citation type="submission" date="2020-04" db="EMBL/GenBank/DDBJ databases">
        <title>Perkinsus olseni comparative genomics.</title>
        <authorList>
            <person name="Bogema D.R."/>
        </authorList>
    </citation>
    <scope>NUCLEOTIDE SEQUENCE [LARGE SCALE GENOMIC DNA]</scope>
    <source>
        <strain evidence="7">ATCC PRA-31</strain>
    </source>
</reference>
<name>A0A7J6LMT4_PEROL</name>
<dbReference type="PANTHER" id="PTHR28128:SF1">
    <property type="entry name" value="GOLGI APPARATUS MEMBRANE PROTEIN TVP15"/>
    <property type="match status" value="1"/>
</dbReference>
<accession>A0A7J6LMT4</accession>
<evidence type="ECO:0000313" key="8">
    <source>
        <dbReference type="Proteomes" id="UP000572268"/>
    </source>
</evidence>
<keyword evidence="2 6" id="KW-0812">Transmembrane</keyword>
<proteinExistence type="predicted"/>
<evidence type="ECO:0000313" key="7">
    <source>
        <dbReference type="EMBL" id="KAF4660578.1"/>
    </source>
</evidence>
<sequence>MPRVNESPYTVSSPIPLSMISMASKPVASHHDTPHDDDEVQVNQPLIGSVFASEMATRGFRAARQALLIALSLNYRAVVVLSDRVSAAANAIDDYIHAGPDSLRLLAFLGGLAVTITGALNVLSPAQAIHAPVIYLLNAYQTVFGVVTCLLEADPKYLHKYEVQQKIHEYAHFLTQLWGRGFFYVFQASIALMHLTFLYVVVGVYMAMLGLLSISLYFKANDGDTSEGHRPVEGKSGLWSLCLRRLWAAGGDALSAVLKLALAAGVAGTSYRDEPPVPQTTRSMKEIRHGDIELMPDDLGCSASCSGRASEKKSSGDGHGSMIAPLKSVRGSEVSTTTAIDDSHASTTDCSPSESPRTSAKVEEDNMRLLVHVRDRSFVIRCGPGSQHIRWLANMGIARYCPVYSKRGSTIRSGTPSGVRFEDGTYLDMGAKICEQLKNDDEVWVELEEDKKEPERPSIPALRRGGRFGGPNPISPLASSGVNTP</sequence>
<dbReference type="InterPro" id="IPR013714">
    <property type="entry name" value="Golgi_TVP15"/>
</dbReference>
<feature type="transmembrane region" description="Helical" evidence="6">
    <location>
        <begin position="105"/>
        <end position="123"/>
    </location>
</feature>
<keyword evidence="4 6" id="KW-0472">Membrane</keyword>
<evidence type="ECO:0000256" key="2">
    <source>
        <dbReference type="ARBA" id="ARBA00022692"/>
    </source>
</evidence>
<dbReference type="AlphaFoldDB" id="A0A7J6LMT4"/>
<dbReference type="Pfam" id="PF08507">
    <property type="entry name" value="COPI_assoc"/>
    <property type="match status" value="1"/>
</dbReference>
<organism evidence="7 8">
    <name type="scientific">Perkinsus olseni</name>
    <name type="common">Perkinsus atlanticus</name>
    <dbReference type="NCBI Taxonomy" id="32597"/>
    <lineage>
        <taxon>Eukaryota</taxon>
        <taxon>Sar</taxon>
        <taxon>Alveolata</taxon>
        <taxon>Perkinsozoa</taxon>
        <taxon>Perkinsea</taxon>
        <taxon>Perkinsida</taxon>
        <taxon>Perkinsidae</taxon>
        <taxon>Perkinsus</taxon>
    </lineage>
</organism>
<dbReference type="EMBL" id="JABANN010000384">
    <property type="protein sequence ID" value="KAF4660578.1"/>
    <property type="molecule type" value="Genomic_DNA"/>
</dbReference>
<dbReference type="PANTHER" id="PTHR28128">
    <property type="entry name" value="GOLGI APPARATUS MEMBRANE PROTEIN TVP15"/>
    <property type="match status" value="1"/>
</dbReference>
<dbReference type="GO" id="GO:0016020">
    <property type="term" value="C:membrane"/>
    <property type="evidence" value="ECO:0007669"/>
    <property type="project" value="UniProtKB-SubCell"/>
</dbReference>
<dbReference type="Proteomes" id="UP000572268">
    <property type="component" value="Unassembled WGS sequence"/>
</dbReference>
<keyword evidence="3 6" id="KW-1133">Transmembrane helix</keyword>
<evidence type="ECO:0000256" key="1">
    <source>
        <dbReference type="ARBA" id="ARBA00004141"/>
    </source>
</evidence>
<gene>
    <name evidence="7" type="ORF">FOL46_006088</name>
</gene>
<evidence type="ECO:0000256" key="3">
    <source>
        <dbReference type="ARBA" id="ARBA00022989"/>
    </source>
</evidence>
<evidence type="ECO:0000256" key="5">
    <source>
        <dbReference type="SAM" id="MobiDB-lite"/>
    </source>
</evidence>
<evidence type="ECO:0000256" key="6">
    <source>
        <dbReference type="SAM" id="Phobius"/>
    </source>
</evidence>
<feature type="transmembrane region" description="Helical" evidence="6">
    <location>
        <begin position="197"/>
        <end position="218"/>
    </location>
</feature>
<feature type="region of interest" description="Disordered" evidence="5">
    <location>
        <begin position="448"/>
        <end position="485"/>
    </location>
</feature>
<evidence type="ECO:0000256" key="4">
    <source>
        <dbReference type="ARBA" id="ARBA00023136"/>
    </source>
</evidence>
<feature type="transmembrane region" description="Helical" evidence="6">
    <location>
        <begin position="129"/>
        <end position="151"/>
    </location>
</feature>